<dbReference type="AlphaFoldDB" id="A0A7R9BUR6"/>
<feature type="region of interest" description="Disordered" evidence="1">
    <location>
        <begin position="1"/>
        <end position="78"/>
    </location>
</feature>
<reference evidence="2" key="1">
    <citation type="submission" date="2020-11" db="EMBL/GenBank/DDBJ databases">
        <authorList>
            <person name="Tran Van P."/>
        </authorList>
    </citation>
    <scope>NUCLEOTIDE SEQUENCE</scope>
</reference>
<name>A0A7R9BUR6_9CRUS</name>
<sequence length="201" mass="22086">NSAKPPAEPAKPAVKPAKPDPEKPAAKPEKPLKPAKPAKPAKPVEEEAEAGGEKEEPVAKEPGRPQQHPFLRPDTIYSAGDRKPSRVWVSRVRVSRPKLQRRPGLAHARPGLGVDVQLRVPATCRITATSGVPQATLLDHSYGQWYLRGLRWPQHEYLLRHTRAAAVLESRVRCPSSTSGVPTDCWVPREGRVPVFESRAA</sequence>
<feature type="compositionally biased region" description="Basic and acidic residues" evidence="1">
    <location>
        <begin position="17"/>
        <end position="32"/>
    </location>
</feature>
<proteinExistence type="predicted"/>
<evidence type="ECO:0000256" key="1">
    <source>
        <dbReference type="SAM" id="MobiDB-lite"/>
    </source>
</evidence>
<dbReference type="EMBL" id="CAJPEX010003317">
    <property type="protein sequence ID" value="CAG0922101.1"/>
    <property type="molecule type" value="Genomic_DNA"/>
</dbReference>
<evidence type="ECO:0000313" key="3">
    <source>
        <dbReference type="Proteomes" id="UP000678499"/>
    </source>
</evidence>
<feature type="compositionally biased region" description="Low complexity" evidence="1">
    <location>
        <begin position="1"/>
        <end position="16"/>
    </location>
</feature>
<accession>A0A7R9BUR6</accession>
<gene>
    <name evidence="2" type="ORF">NMOB1V02_LOCUS9582</name>
</gene>
<dbReference type="EMBL" id="OA885354">
    <property type="protein sequence ID" value="CAD7281949.1"/>
    <property type="molecule type" value="Genomic_DNA"/>
</dbReference>
<dbReference type="Proteomes" id="UP000678499">
    <property type="component" value="Unassembled WGS sequence"/>
</dbReference>
<organism evidence="2">
    <name type="scientific">Notodromas monacha</name>
    <dbReference type="NCBI Taxonomy" id="399045"/>
    <lineage>
        <taxon>Eukaryota</taxon>
        <taxon>Metazoa</taxon>
        <taxon>Ecdysozoa</taxon>
        <taxon>Arthropoda</taxon>
        <taxon>Crustacea</taxon>
        <taxon>Oligostraca</taxon>
        <taxon>Ostracoda</taxon>
        <taxon>Podocopa</taxon>
        <taxon>Podocopida</taxon>
        <taxon>Cypridocopina</taxon>
        <taxon>Cypridoidea</taxon>
        <taxon>Cyprididae</taxon>
        <taxon>Notodromas</taxon>
    </lineage>
</organism>
<protein>
    <submittedName>
        <fullName evidence="2">Uncharacterized protein</fullName>
    </submittedName>
</protein>
<feature type="non-terminal residue" evidence="2">
    <location>
        <position position="1"/>
    </location>
</feature>
<keyword evidence="3" id="KW-1185">Reference proteome</keyword>
<evidence type="ECO:0000313" key="2">
    <source>
        <dbReference type="EMBL" id="CAD7281949.1"/>
    </source>
</evidence>
<feature type="compositionally biased region" description="Basic and acidic residues" evidence="1">
    <location>
        <begin position="51"/>
        <end position="63"/>
    </location>
</feature>